<name>A0A4R6XVD3_9GAMM</name>
<evidence type="ECO:0000259" key="3">
    <source>
        <dbReference type="PROSITE" id="PS50893"/>
    </source>
</evidence>
<comment type="caution">
    <text evidence="4">The sequence shown here is derived from an EMBL/GenBank/DDBJ whole genome shotgun (WGS) entry which is preliminary data.</text>
</comment>
<keyword evidence="5" id="KW-1185">Reference proteome</keyword>
<dbReference type="SUPFAM" id="SSF52540">
    <property type="entry name" value="P-loop containing nucleoside triphosphate hydrolases"/>
    <property type="match status" value="1"/>
</dbReference>
<evidence type="ECO:0000256" key="1">
    <source>
        <dbReference type="ARBA" id="ARBA00022741"/>
    </source>
</evidence>
<dbReference type="Proteomes" id="UP000295724">
    <property type="component" value="Unassembled WGS sequence"/>
</dbReference>
<organism evidence="4 5">
    <name type="scientific">Marinicella litoralis</name>
    <dbReference type="NCBI Taxonomy" id="644220"/>
    <lineage>
        <taxon>Bacteria</taxon>
        <taxon>Pseudomonadati</taxon>
        <taxon>Pseudomonadota</taxon>
        <taxon>Gammaproteobacteria</taxon>
        <taxon>Lysobacterales</taxon>
        <taxon>Marinicellaceae</taxon>
        <taxon>Marinicella</taxon>
    </lineage>
</organism>
<accession>A0A4R6XVD3</accession>
<dbReference type="PROSITE" id="PS50893">
    <property type="entry name" value="ABC_TRANSPORTER_2"/>
    <property type="match status" value="1"/>
</dbReference>
<dbReference type="GO" id="GO:0016887">
    <property type="term" value="F:ATP hydrolysis activity"/>
    <property type="evidence" value="ECO:0007669"/>
    <property type="project" value="InterPro"/>
</dbReference>
<protein>
    <submittedName>
        <fullName evidence="4">ABC-2 type transport system ATP-binding protein</fullName>
    </submittedName>
</protein>
<dbReference type="InterPro" id="IPR003593">
    <property type="entry name" value="AAA+_ATPase"/>
</dbReference>
<proteinExistence type="predicted"/>
<dbReference type="PROSITE" id="PS00211">
    <property type="entry name" value="ABC_TRANSPORTER_1"/>
    <property type="match status" value="1"/>
</dbReference>
<dbReference type="RefSeq" id="WP_099018267.1">
    <property type="nucleotide sequence ID" value="NZ_NIHB01000001.1"/>
</dbReference>
<evidence type="ECO:0000313" key="4">
    <source>
        <dbReference type="EMBL" id="TDR20418.1"/>
    </source>
</evidence>
<dbReference type="EMBL" id="SNZB01000003">
    <property type="protein sequence ID" value="TDR20418.1"/>
    <property type="molecule type" value="Genomic_DNA"/>
</dbReference>
<dbReference type="Pfam" id="PF00005">
    <property type="entry name" value="ABC_tran"/>
    <property type="match status" value="1"/>
</dbReference>
<evidence type="ECO:0000313" key="5">
    <source>
        <dbReference type="Proteomes" id="UP000295724"/>
    </source>
</evidence>
<keyword evidence="1" id="KW-0547">Nucleotide-binding</keyword>
<dbReference type="PANTHER" id="PTHR43582:SF2">
    <property type="entry name" value="LINEARMYCIN RESISTANCE ATP-BINDING PROTEIN LNRL"/>
    <property type="match status" value="1"/>
</dbReference>
<dbReference type="SMART" id="SM00382">
    <property type="entry name" value="AAA"/>
    <property type="match status" value="1"/>
</dbReference>
<gene>
    <name evidence="4" type="ORF">C8D91_1390</name>
</gene>
<keyword evidence="2 4" id="KW-0067">ATP-binding</keyword>
<dbReference type="AlphaFoldDB" id="A0A4R6XVD3"/>
<reference evidence="4 5" key="1">
    <citation type="submission" date="2019-03" db="EMBL/GenBank/DDBJ databases">
        <title>Genomic Encyclopedia of Type Strains, Phase IV (KMG-IV): sequencing the most valuable type-strain genomes for metagenomic binning, comparative biology and taxonomic classification.</title>
        <authorList>
            <person name="Goeker M."/>
        </authorList>
    </citation>
    <scope>NUCLEOTIDE SEQUENCE [LARGE SCALE GENOMIC DNA]</scope>
    <source>
        <strain evidence="4 5">DSM 25488</strain>
    </source>
</reference>
<dbReference type="PANTHER" id="PTHR43582">
    <property type="entry name" value="LINEARMYCIN RESISTANCE ATP-BINDING PROTEIN LNRL"/>
    <property type="match status" value="1"/>
</dbReference>
<dbReference type="OrthoDB" id="9775490at2"/>
<dbReference type="InterPro" id="IPR027417">
    <property type="entry name" value="P-loop_NTPase"/>
</dbReference>
<dbReference type="InterPro" id="IPR003439">
    <property type="entry name" value="ABC_transporter-like_ATP-bd"/>
</dbReference>
<dbReference type="GO" id="GO:0005524">
    <property type="term" value="F:ATP binding"/>
    <property type="evidence" value="ECO:0007669"/>
    <property type="project" value="UniProtKB-KW"/>
</dbReference>
<dbReference type="InterPro" id="IPR017871">
    <property type="entry name" value="ABC_transporter-like_CS"/>
</dbReference>
<feature type="domain" description="ABC transporter" evidence="3">
    <location>
        <begin position="2"/>
        <end position="232"/>
    </location>
</feature>
<evidence type="ECO:0000256" key="2">
    <source>
        <dbReference type="ARBA" id="ARBA00022840"/>
    </source>
</evidence>
<dbReference type="Gene3D" id="3.40.50.300">
    <property type="entry name" value="P-loop containing nucleotide triphosphate hydrolases"/>
    <property type="match status" value="1"/>
</dbReference>
<sequence length="303" mass="33214">MIKIQALSKSYGQMMAADDINFNVEAGEIFGLLGPNGAGKSTTINCISGLLKPSLGEVSINQHSVLSEPIHAKASLGLVPQDLALYEDLSGMENLNFWGQAYGLSGDHLKQRIETVLDQVGLTTRAKDLVNTYSGGMKRRLNFACAILHEPKALLLDEPTVGVDPQSREHLLSAVEQLKSQGTAVLYTTHYMEEAERLCDRIAIIDHGKIIATGTVNDLRSEMGEKDLITLTGDFSQADQSVIEGFELIEWKDHTVRFMAEDAAGKLSDILSRFEPGQIKQTAVQQANLESLFIKLTGRELRD</sequence>